<organism evidence="1 2">
    <name type="scientific">Chaetomium tenue</name>
    <dbReference type="NCBI Taxonomy" id="1854479"/>
    <lineage>
        <taxon>Eukaryota</taxon>
        <taxon>Fungi</taxon>
        <taxon>Dikarya</taxon>
        <taxon>Ascomycota</taxon>
        <taxon>Pezizomycotina</taxon>
        <taxon>Sordariomycetes</taxon>
        <taxon>Sordariomycetidae</taxon>
        <taxon>Sordariales</taxon>
        <taxon>Chaetomiaceae</taxon>
        <taxon>Chaetomium</taxon>
    </lineage>
</organism>
<evidence type="ECO:0000313" key="2">
    <source>
        <dbReference type="Proteomes" id="UP000724584"/>
    </source>
</evidence>
<reference evidence="1 2" key="1">
    <citation type="journal article" date="2021" name="Nat. Commun.">
        <title>Genetic determinants of endophytism in the Arabidopsis root mycobiome.</title>
        <authorList>
            <person name="Mesny F."/>
            <person name="Miyauchi S."/>
            <person name="Thiergart T."/>
            <person name="Pickel B."/>
            <person name="Atanasova L."/>
            <person name="Karlsson M."/>
            <person name="Huettel B."/>
            <person name="Barry K.W."/>
            <person name="Haridas S."/>
            <person name="Chen C."/>
            <person name="Bauer D."/>
            <person name="Andreopoulos W."/>
            <person name="Pangilinan J."/>
            <person name="LaButti K."/>
            <person name="Riley R."/>
            <person name="Lipzen A."/>
            <person name="Clum A."/>
            <person name="Drula E."/>
            <person name="Henrissat B."/>
            <person name="Kohler A."/>
            <person name="Grigoriev I.V."/>
            <person name="Martin F.M."/>
            <person name="Hacquard S."/>
        </authorList>
    </citation>
    <scope>NUCLEOTIDE SEQUENCE [LARGE SCALE GENOMIC DNA]</scope>
    <source>
        <strain evidence="1 2">MPI-SDFR-AT-0079</strain>
    </source>
</reference>
<comment type="caution">
    <text evidence="1">The sequence shown here is derived from an EMBL/GenBank/DDBJ whole genome shotgun (WGS) entry which is preliminary data.</text>
</comment>
<sequence length="282" mass="30638">MKGARALRGLAVTALLYYALALPQASITVTQSPIVWVTVDAAGSARTITPSVITTNGQLATISDAPSELRSTATYTLSPSGRASTYTGLAPVASATGTGDSPAGVFSACDSNVSVGPVQPFCLPRAGSELHPGKTYYSTSPALTLSPPIHQPTTANHPLPTPSSNLVSRLLLPPNAQPHPPGLNHQPHPRQPLIPQRQRRRRPRQLRPHLPPHPRLRRFLRAAHPARLPPRPRQPPPPQPRLPPPLYQPQPGPKHHHHHHHPANHPPRPHRLPHPLQQQQQR</sequence>
<protein>
    <submittedName>
        <fullName evidence="1">Uncharacterized protein</fullName>
    </submittedName>
</protein>
<name>A0ACB7PKD9_9PEZI</name>
<gene>
    <name evidence="1" type="ORF">F5144DRAFT_559691</name>
</gene>
<keyword evidence="2" id="KW-1185">Reference proteome</keyword>
<accession>A0ACB7PKD9</accession>
<proteinExistence type="predicted"/>
<dbReference type="Proteomes" id="UP000724584">
    <property type="component" value="Unassembled WGS sequence"/>
</dbReference>
<evidence type="ECO:0000313" key="1">
    <source>
        <dbReference type="EMBL" id="KAH6640222.1"/>
    </source>
</evidence>
<dbReference type="EMBL" id="JAGIZQ010000002">
    <property type="protein sequence ID" value="KAH6640222.1"/>
    <property type="molecule type" value="Genomic_DNA"/>
</dbReference>